<dbReference type="PANTHER" id="PTHR30105">
    <property type="entry name" value="UNCHARACTERIZED YIBQ-RELATED"/>
    <property type="match status" value="1"/>
</dbReference>
<dbReference type="CDD" id="cd10936">
    <property type="entry name" value="CE4_DAC2"/>
    <property type="match status" value="1"/>
</dbReference>
<dbReference type="SUPFAM" id="SSF88713">
    <property type="entry name" value="Glycoside hydrolase/deacetylase"/>
    <property type="match status" value="1"/>
</dbReference>
<dbReference type="InterPro" id="IPR011330">
    <property type="entry name" value="Glyco_hydro/deAcase_b/a-brl"/>
</dbReference>
<protein>
    <submittedName>
        <fullName evidence="1">Divergent polysaccharide deacetylase like protein</fullName>
    </submittedName>
</protein>
<dbReference type="InterPro" id="IPR006837">
    <property type="entry name" value="Divergent_DAC"/>
</dbReference>
<comment type="caution">
    <text evidence="1">The sequence shown here is derived from an EMBL/GenBank/DDBJ whole genome shotgun (WGS) entry which is preliminary data.</text>
</comment>
<dbReference type="Proteomes" id="UP001057375">
    <property type="component" value="Unassembled WGS sequence"/>
</dbReference>
<dbReference type="Gene3D" id="3.20.20.370">
    <property type="entry name" value="Glycoside hydrolase/deacetylase"/>
    <property type="match status" value="2"/>
</dbReference>
<dbReference type="PANTHER" id="PTHR30105:SF2">
    <property type="entry name" value="DIVERGENT POLYSACCHARIDE DEACETYLASE SUPERFAMILY"/>
    <property type="match status" value="1"/>
</dbReference>
<gene>
    <name evidence="1" type="ORF">ADUPG1_000912</name>
</gene>
<reference evidence="1" key="1">
    <citation type="submission" date="2022-03" db="EMBL/GenBank/DDBJ databases">
        <title>Draft genome sequence of Aduncisulcus paluster, a free-living microaerophilic Fornicata.</title>
        <authorList>
            <person name="Yuyama I."/>
            <person name="Kume K."/>
            <person name="Tamura T."/>
            <person name="Inagaki Y."/>
            <person name="Hashimoto T."/>
        </authorList>
    </citation>
    <scope>NUCLEOTIDE SEQUENCE</scope>
    <source>
        <strain evidence="1">NY0171</strain>
    </source>
</reference>
<name>A0ABQ5KBY8_9EUKA</name>
<dbReference type="EMBL" id="BQXS01000516">
    <property type="protein sequence ID" value="GKT28860.1"/>
    <property type="molecule type" value="Genomic_DNA"/>
</dbReference>
<evidence type="ECO:0000313" key="2">
    <source>
        <dbReference type="Proteomes" id="UP001057375"/>
    </source>
</evidence>
<evidence type="ECO:0000313" key="1">
    <source>
        <dbReference type="EMBL" id="GKT28860.1"/>
    </source>
</evidence>
<organism evidence="1 2">
    <name type="scientific">Aduncisulcus paluster</name>
    <dbReference type="NCBI Taxonomy" id="2918883"/>
    <lineage>
        <taxon>Eukaryota</taxon>
        <taxon>Metamonada</taxon>
        <taxon>Carpediemonas-like organisms</taxon>
        <taxon>Aduncisulcus</taxon>
    </lineage>
</organism>
<keyword evidence="2" id="KW-1185">Reference proteome</keyword>
<sequence length="127" mass="13706">MNADKIGSITLAAIAKVPGATGLNNHMGSSFTENYNGMLAALKHACRKAASKAGVTFYERNIFLDNVKDVGAIKYQLSKAAKIARKHGQAIAIGHPNHETLKAIRQWVAENRGKIRIVPVSSLRPKS</sequence>
<dbReference type="Pfam" id="PF04748">
    <property type="entry name" value="Polysacc_deac_2"/>
    <property type="match status" value="1"/>
</dbReference>
<proteinExistence type="predicted"/>
<accession>A0ABQ5KBY8</accession>